<evidence type="ECO:0000256" key="7">
    <source>
        <dbReference type="ARBA" id="ARBA00023014"/>
    </source>
</evidence>
<keyword evidence="7 10" id="KW-0411">Iron-sulfur</keyword>
<evidence type="ECO:0000256" key="4">
    <source>
        <dbReference type="ARBA" id="ARBA00022723"/>
    </source>
</evidence>
<feature type="domain" description="2Fe-2S ferredoxin-type" evidence="11">
    <location>
        <begin position="1"/>
        <end position="78"/>
    </location>
</feature>
<comment type="function">
    <text evidence="10">NDH-1 shuttles electrons from NADH, via FMN and iron-sulfur (Fe-S) centers, to quinones in the respiratory chain. Couples the redox reaction to proton translocation (for every two electrons transferred, four hydrogen ions are translocated across the cytoplasmic membrane), and thus conserves the redox energy in a proton gradient.</text>
</comment>
<dbReference type="Gene3D" id="3.30.70.20">
    <property type="match status" value="1"/>
</dbReference>
<evidence type="ECO:0000256" key="8">
    <source>
        <dbReference type="ARBA" id="ARBA00023027"/>
    </source>
</evidence>
<evidence type="ECO:0000313" key="15">
    <source>
        <dbReference type="Proteomes" id="UP001165541"/>
    </source>
</evidence>
<keyword evidence="10" id="KW-0874">Quinone</keyword>
<evidence type="ECO:0000259" key="12">
    <source>
        <dbReference type="PROSITE" id="PS51669"/>
    </source>
</evidence>
<evidence type="ECO:0000256" key="3">
    <source>
        <dbReference type="ARBA" id="ARBA00022485"/>
    </source>
</evidence>
<keyword evidence="5 10" id="KW-1278">Translocase</keyword>
<sequence>MVEIELDGQKVEVPEGSMVMHAADKAGTYIPHFCYHKKLSIAANCRMCLVDVEKAPKPMPACATPVTQGMIVRTKSDKAIKAQQGVMEFLLINHPLDCPICDQGGECQLQDLAVGYGGSSSRYTEEKRVVLAKEVSPLVSMAEMTRCIHCTRCVRFGQEIAGQMELGMIHRGEHSEITTFLNDTIDSELSGNMIDLCPVGALTSKPFRYSARTWELSRRKSVSPHDSTGANLVVQVKGNKVMRVLPFENEPVNECWLADRDRFSYEALNSDERLTTPMLKQGGQWKAVDWQTALEYVVNGLKLVKAEHGPQAIGALGSAYSTVEELHLLAQLARGLGSDNIDHRLRHADFTAGEGARWLGMPIAELSTLQRALVVGSFLRKDHPLFASRLRQAAKHGAQIHSLHAVEDDWLMPLASRITAAPGAWLQALADIATAVGAEKGVAAPAQGNATEAAQAVARALLSGERKAVLLGNAAAQHPQAGALLALAGWIAQQTGATVGYLGEAANSVGAQLVGAQPEQGGLNAGQMLSQSLKAYLLLNVEPELDAAHPTAALAALQGAEMVVAFSAFRTRAVEYADVLLPIAPFSETSGTFVNAEGRPQSFYGVVKPLGETRPAWKVLRVLGSMLGLEGFGYETSEEVKAAALGDPAALSSRLGNRSAAAVAVPAAAPAALERIADVPIYSTDPIVRRAHSLQLTRDAQPPVAGLPAALWQQLGLKDGEPVRVAQGKAVAVLPARLEPGLPANCVRVSAGHPATAGLGAMFGAIDVTKA</sequence>
<comment type="cofactor">
    <cofactor evidence="10">
        <name>[2Fe-2S] cluster</name>
        <dbReference type="ChEBI" id="CHEBI:190135"/>
    </cofactor>
    <text evidence="10">Binds 1 [2Fe-2S] cluster per subunit.</text>
</comment>
<evidence type="ECO:0000313" key="14">
    <source>
        <dbReference type="EMBL" id="MCM5678366.1"/>
    </source>
</evidence>
<evidence type="ECO:0000256" key="9">
    <source>
        <dbReference type="ARBA" id="ARBA00047712"/>
    </source>
</evidence>
<keyword evidence="8 10" id="KW-0520">NAD</keyword>
<dbReference type="PROSITE" id="PS00643">
    <property type="entry name" value="COMPLEX1_75K_3"/>
    <property type="match status" value="1"/>
</dbReference>
<keyword evidence="15" id="KW-1185">Reference proteome</keyword>
<evidence type="ECO:0000256" key="10">
    <source>
        <dbReference type="RuleBase" id="RU003525"/>
    </source>
</evidence>
<dbReference type="InterPro" id="IPR006963">
    <property type="entry name" value="Mopterin_OxRdtase_4Fe-4S_dom"/>
</dbReference>
<dbReference type="CDD" id="cd00207">
    <property type="entry name" value="fer2"/>
    <property type="match status" value="1"/>
</dbReference>
<dbReference type="PROSITE" id="PS00642">
    <property type="entry name" value="COMPLEX1_75K_2"/>
    <property type="match status" value="1"/>
</dbReference>
<dbReference type="InterPro" id="IPR050123">
    <property type="entry name" value="Prok_molybdopt-oxidoreductase"/>
</dbReference>
<dbReference type="InterPro" id="IPR019574">
    <property type="entry name" value="NADH_UbQ_OxRdtase_Gsu_4Fe4S-bd"/>
</dbReference>
<dbReference type="InterPro" id="IPR001041">
    <property type="entry name" value="2Fe-2S_ferredoxin-type"/>
</dbReference>
<dbReference type="InterPro" id="IPR054351">
    <property type="entry name" value="NADH_UbQ_OxRdtase_ferredoxin"/>
</dbReference>
<dbReference type="PROSITE" id="PS51669">
    <property type="entry name" value="4FE4S_MOW_BIS_MGD"/>
    <property type="match status" value="1"/>
</dbReference>
<name>A0ABT0YI04_9BURK</name>
<keyword evidence="4 10" id="KW-0479">Metal-binding</keyword>
<dbReference type="RefSeq" id="WP_251776496.1">
    <property type="nucleotide sequence ID" value="NZ_JAMKFE010000001.1"/>
</dbReference>
<dbReference type="PANTHER" id="PTHR43105">
    <property type="entry name" value="RESPIRATORY NITRATE REDUCTASE"/>
    <property type="match status" value="1"/>
</dbReference>
<dbReference type="Proteomes" id="UP001165541">
    <property type="component" value="Unassembled WGS sequence"/>
</dbReference>
<comment type="cofactor">
    <cofactor evidence="1 10">
        <name>[4Fe-4S] cluster</name>
        <dbReference type="ChEBI" id="CHEBI:49883"/>
    </cofactor>
</comment>
<dbReference type="NCBIfam" id="TIGR01973">
    <property type="entry name" value="NuoG"/>
    <property type="match status" value="1"/>
</dbReference>
<dbReference type="SUPFAM" id="SSF54292">
    <property type="entry name" value="2Fe-2S ferredoxin-like"/>
    <property type="match status" value="1"/>
</dbReference>
<dbReference type="InterPro" id="IPR006656">
    <property type="entry name" value="Mopterin_OxRdtase"/>
</dbReference>
<dbReference type="Gene3D" id="3.40.228.10">
    <property type="entry name" value="Dimethylsulfoxide Reductase, domain 2"/>
    <property type="match status" value="1"/>
</dbReference>
<feature type="domain" description="4Fe-4S His(Cys)3-ligated-type" evidence="13">
    <location>
        <begin position="78"/>
        <end position="117"/>
    </location>
</feature>
<evidence type="ECO:0000259" key="13">
    <source>
        <dbReference type="PROSITE" id="PS51839"/>
    </source>
</evidence>
<keyword evidence="6 10" id="KW-0408">Iron</keyword>
<dbReference type="Gene3D" id="3.40.50.740">
    <property type="match status" value="2"/>
</dbReference>
<evidence type="ECO:0000256" key="2">
    <source>
        <dbReference type="ARBA" id="ARBA00005404"/>
    </source>
</evidence>
<dbReference type="PANTHER" id="PTHR43105:SF13">
    <property type="entry name" value="NADH-UBIQUINONE OXIDOREDUCTASE 75 KDA SUBUNIT, MITOCHONDRIAL"/>
    <property type="match status" value="1"/>
</dbReference>
<dbReference type="Pfam" id="PF22151">
    <property type="entry name" value="Fer4_NDSU1"/>
    <property type="match status" value="1"/>
</dbReference>
<dbReference type="PROSITE" id="PS51839">
    <property type="entry name" value="4FE4S_HC3"/>
    <property type="match status" value="1"/>
</dbReference>
<dbReference type="PROSITE" id="PS51085">
    <property type="entry name" value="2FE2S_FER_2"/>
    <property type="match status" value="1"/>
</dbReference>
<evidence type="ECO:0000259" key="11">
    <source>
        <dbReference type="PROSITE" id="PS51085"/>
    </source>
</evidence>
<comment type="similarity">
    <text evidence="2 10">Belongs to the complex I 75 kDa subunit family.</text>
</comment>
<dbReference type="Pfam" id="PF13510">
    <property type="entry name" value="Fer2_4"/>
    <property type="match status" value="1"/>
</dbReference>
<dbReference type="InterPro" id="IPR036010">
    <property type="entry name" value="2Fe-2S_ferredoxin-like_sf"/>
</dbReference>
<dbReference type="Pfam" id="PF22117">
    <property type="entry name" value="Fer4_Nqo3"/>
    <property type="match status" value="1"/>
</dbReference>
<evidence type="ECO:0000256" key="1">
    <source>
        <dbReference type="ARBA" id="ARBA00001966"/>
    </source>
</evidence>
<comment type="caution">
    <text evidence="14">The sequence shown here is derived from an EMBL/GenBank/DDBJ whole genome shotgun (WGS) entry which is preliminary data.</text>
</comment>
<protein>
    <recommendedName>
        <fullName evidence="10">NADH-quinone oxidoreductase</fullName>
        <ecNumber evidence="10">7.1.1.-</ecNumber>
    </recommendedName>
</protein>
<dbReference type="Gene3D" id="3.10.20.740">
    <property type="match status" value="1"/>
</dbReference>
<dbReference type="InterPro" id="IPR010228">
    <property type="entry name" value="NADH_UbQ_OxRdtase_Gsu"/>
</dbReference>
<dbReference type="Pfam" id="PF10588">
    <property type="entry name" value="NADH-G_4Fe-4S_3"/>
    <property type="match status" value="1"/>
</dbReference>
<keyword evidence="10" id="KW-0001">2Fe-2S</keyword>
<gene>
    <name evidence="14" type="primary">nuoG</name>
    <name evidence="14" type="ORF">M8A51_02350</name>
</gene>
<keyword evidence="3 10" id="KW-0004">4Fe-4S</keyword>
<comment type="catalytic activity">
    <reaction evidence="9 10">
        <text>a quinone + NADH + 5 H(+)(in) = a quinol + NAD(+) + 4 H(+)(out)</text>
        <dbReference type="Rhea" id="RHEA:57888"/>
        <dbReference type="ChEBI" id="CHEBI:15378"/>
        <dbReference type="ChEBI" id="CHEBI:24646"/>
        <dbReference type="ChEBI" id="CHEBI:57540"/>
        <dbReference type="ChEBI" id="CHEBI:57945"/>
        <dbReference type="ChEBI" id="CHEBI:132124"/>
    </reaction>
</comment>
<dbReference type="CDD" id="cd02772">
    <property type="entry name" value="MopB_NDH-1_NuoG2"/>
    <property type="match status" value="1"/>
</dbReference>
<evidence type="ECO:0000256" key="6">
    <source>
        <dbReference type="ARBA" id="ARBA00023004"/>
    </source>
</evidence>
<proteinExistence type="inferred from homology"/>
<dbReference type="InterPro" id="IPR000283">
    <property type="entry name" value="NADH_UbQ_OxRdtase_75kDa_su_CS"/>
</dbReference>
<reference evidence="14" key="1">
    <citation type="submission" date="2022-05" db="EMBL/GenBank/DDBJ databases">
        <title>Schlegelella sp. nov., isolated from mangrove soil.</title>
        <authorList>
            <person name="Liu Y."/>
            <person name="Ge X."/>
            <person name="Liu W."/>
        </authorList>
    </citation>
    <scope>NUCLEOTIDE SEQUENCE</scope>
    <source>
        <strain evidence="14">S2-27</strain>
    </source>
</reference>
<accession>A0ABT0YI04</accession>
<feature type="domain" description="4Fe-4S Mo/W bis-MGD-type" evidence="12">
    <location>
        <begin position="216"/>
        <end position="272"/>
    </location>
</feature>
<dbReference type="EC" id="7.1.1.-" evidence="10"/>
<dbReference type="Pfam" id="PF00384">
    <property type="entry name" value="Molybdopterin"/>
    <property type="match status" value="1"/>
</dbReference>
<dbReference type="SUPFAM" id="SSF54862">
    <property type="entry name" value="4Fe-4S ferredoxins"/>
    <property type="match status" value="1"/>
</dbReference>
<dbReference type="SUPFAM" id="SSF53706">
    <property type="entry name" value="Formate dehydrogenase/DMSO reductase, domains 1-3"/>
    <property type="match status" value="1"/>
</dbReference>
<dbReference type="EMBL" id="JAMKFE010000001">
    <property type="protein sequence ID" value="MCM5678366.1"/>
    <property type="molecule type" value="Genomic_DNA"/>
</dbReference>
<organism evidence="14 15">
    <name type="scientific">Caldimonas mangrovi</name>
    <dbReference type="NCBI Taxonomy" id="2944811"/>
    <lineage>
        <taxon>Bacteria</taxon>
        <taxon>Pseudomonadati</taxon>
        <taxon>Pseudomonadota</taxon>
        <taxon>Betaproteobacteria</taxon>
        <taxon>Burkholderiales</taxon>
        <taxon>Sphaerotilaceae</taxon>
        <taxon>Caldimonas</taxon>
    </lineage>
</organism>
<dbReference type="PROSITE" id="PS00641">
    <property type="entry name" value="COMPLEX1_75K_1"/>
    <property type="match status" value="1"/>
</dbReference>
<dbReference type="SMART" id="SM00929">
    <property type="entry name" value="NADH-G_4Fe-4S_3"/>
    <property type="match status" value="1"/>
</dbReference>
<evidence type="ECO:0000256" key="5">
    <source>
        <dbReference type="ARBA" id="ARBA00022967"/>
    </source>
</evidence>